<dbReference type="AlphaFoldDB" id="A0A9W4T5P8"/>
<evidence type="ECO:0000313" key="1">
    <source>
        <dbReference type="EMBL" id="CAI2195237.1"/>
    </source>
</evidence>
<reference evidence="1" key="1">
    <citation type="submission" date="2022-08" db="EMBL/GenBank/DDBJ databases">
        <authorList>
            <person name="Kallberg Y."/>
            <person name="Tangrot J."/>
            <person name="Rosling A."/>
        </authorList>
    </citation>
    <scope>NUCLEOTIDE SEQUENCE</scope>
    <source>
        <strain evidence="1">Wild A</strain>
    </source>
</reference>
<feature type="non-terminal residue" evidence="1">
    <location>
        <position position="147"/>
    </location>
</feature>
<sequence length="147" mass="17177">PQSLYNLLIQINSDSDESFVTHIRAYNQILAFTSLGVNLDKELANAKKGVYTFRIQGALYHQIGDLILRYNDDKPLFAQIYFYDSNLDNQLQRRQEMFPNLNADMLKELQDKLNIINPFVKQFETSGIKAKTESDNSHWRMVIHNTY</sequence>
<comment type="caution">
    <text evidence="1">The sequence shown here is derived from an EMBL/GenBank/DDBJ whole genome shotgun (WGS) entry which is preliminary data.</text>
</comment>
<protein>
    <submittedName>
        <fullName evidence="1">9965_t:CDS:1</fullName>
    </submittedName>
</protein>
<dbReference type="OrthoDB" id="1748060at2759"/>
<organism evidence="1 2">
    <name type="scientific">Funneliformis geosporum</name>
    <dbReference type="NCBI Taxonomy" id="1117311"/>
    <lineage>
        <taxon>Eukaryota</taxon>
        <taxon>Fungi</taxon>
        <taxon>Fungi incertae sedis</taxon>
        <taxon>Mucoromycota</taxon>
        <taxon>Glomeromycotina</taxon>
        <taxon>Glomeromycetes</taxon>
        <taxon>Glomerales</taxon>
        <taxon>Glomeraceae</taxon>
        <taxon>Funneliformis</taxon>
    </lineage>
</organism>
<dbReference type="PANTHER" id="PTHR45786">
    <property type="entry name" value="DNA BINDING PROTEIN-LIKE"/>
    <property type="match status" value="1"/>
</dbReference>
<dbReference type="Proteomes" id="UP001153678">
    <property type="component" value="Unassembled WGS sequence"/>
</dbReference>
<gene>
    <name evidence="1" type="ORF">FWILDA_LOCUS16975</name>
</gene>
<evidence type="ECO:0000313" key="2">
    <source>
        <dbReference type="Proteomes" id="UP001153678"/>
    </source>
</evidence>
<dbReference type="EMBL" id="CAMKVN010012157">
    <property type="protein sequence ID" value="CAI2195237.1"/>
    <property type="molecule type" value="Genomic_DNA"/>
</dbReference>
<name>A0A9W4T5P8_9GLOM</name>
<proteinExistence type="predicted"/>
<keyword evidence="2" id="KW-1185">Reference proteome</keyword>
<dbReference type="PANTHER" id="PTHR45786:SF74">
    <property type="entry name" value="ATP-DEPENDENT DNA HELICASE"/>
    <property type="match status" value="1"/>
</dbReference>
<feature type="non-terminal residue" evidence="1">
    <location>
        <position position="1"/>
    </location>
</feature>
<accession>A0A9W4T5P8</accession>